<organism evidence="1 2">
    <name type="scientific">Janthinobacterium agaricidamnosum</name>
    <dbReference type="NCBI Taxonomy" id="55508"/>
    <lineage>
        <taxon>Bacteria</taxon>
        <taxon>Pseudomonadati</taxon>
        <taxon>Pseudomonadota</taxon>
        <taxon>Betaproteobacteria</taxon>
        <taxon>Burkholderiales</taxon>
        <taxon>Oxalobacteraceae</taxon>
        <taxon>Janthinobacterium</taxon>
    </lineage>
</organism>
<dbReference type="EMBL" id="CP033019">
    <property type="protein sequence ID" value="AYM76336.1"/>
    <property type="molecule type" value="Genomic_DNA"/>
</dbReference>
<dbReference type="RefSeq" id="WP_121669310.1">
    <property type="nucleotide sequence ID" value="NZ_CP033019.1"/>
</dbReference>
<gene>
    <name evidence="1" type="ORF">D9M09_11450</name>
</gene>
<name>A0A3G2E9Z6_9BURK</name>
<proteinExistence type="predicted"/>
<protein>
    <recommendedName>
        <fullName evidence="3">DUF1877 family protein</fullName>
    </recommendedName>
</protein>
<evidence type="ECO:0000313" key="2">
    <source>
        <dbReference type="Proteomes" id="UP000279594"/>
    </source>
</evidence>
<keyword evidence="2" id="KW-1185">Reference proteome</keyword>
<accession>A0A3G2E9Z6</accession>
<evidence type="ECO:0008006" key="3">
    <source>
        <dbReference type="Google" id="ProtNLM"/>
    </source>
</evidence>
<reference evidence="1 2" key="1">
    <citation type="submission" date="2018-10" db="EMBL/GenBank/DDBJ databases">
        <title>Effects of UV and annual dynamics of microbial communities in freshwater RAS systems.</title>
        <authorList>
            <person name="Bekkelund A.K."/>
            <person name="Hansen B.R."/>
            <person name="Stokken H."/>
            <person name="Eriksen B.F."/>
            <person name="Kashulin N.A."/>
        </authorList>
    </citation>
    <scope>NUCLEOTIDE SEQUENCE [LARGE SCALE GENOMIC DNA]</scope>
    <source>
        <strain evidence="1 2">BHSEK</strain>
    </source>
</reference>
<sequence>MKKIDIFACSEAEMRACASWQDAFDSFPVTGITLPGELDFVSLGQLLTFSTAPAIRHVPFPGRELYMFSAAIAQAFERMAADDLADIAAAWAQTAPWAGLEVNPVDLAGFLMELKANWHRSATPDKALFLWLDA</sequence>
<evidence type="ECO:0000313" key="1">
    <source>
        <dbReference type="EMBL" id="AYM76336.1"/>
    </source>
</evidence>
<dbReference type="Proteomes" id="UP000279594">
    <property type="component" value="Chromosome"/>
</dbReference>
<dbReference type="AlphaFoldDB" id="A0A3G2E9Z6"/>